<name>A0ABP5LNH9_9ACTN</name>
<dbReference type="Gene3D" id="2.60.60.30">
    <property type="entry name" value="sav2460 like domains"/>
    <property type="match status" value="1"/>
</dbReference>
<dbReference type="InterPro" id="IPR003325">
    <property type="entry name" value="TerD"/>
</dbReference>
<organism evidence="3 4">
    <name type="scientific">Actinomadura napierensis</name>
    <dbReference type="NCBI Taxonomy" id="267854"/>
    <lineage>
        <taxon>Bacteria</taxon>
        <taxon>Bacillati</taxon>
        <taxon>Actinomycetota</taxon>
        <taxon>Actinomycetes</taxon>
        <taxon>Streptosporangiales</taxon>
        <taxon>Thermomonosporaceae</taxon>
        <taxon>Actinomadura</taxon>
    </lineage>
</organism>
<dbReference type="PANTHER" id="PTHR32097:SF4">
    <property type="entry name" value="GENERAL STRESS PROTEIN 16U"/>
    <property type="match status" value="1"/>
</dbReference>
<evidence type="ECO:0000259" key="2">
    <source>
        <dbReference type="Pfam" id="PF02342"/>
    </source>
</evidence>
<keyword evidence="4" id="KW-1185">Reference proteome</keyword>
<dbReference type="PANTHER" id="PTHR32097">
    <property type="entry name" value="CAMP-BINDING PROTEIN 1-RELATED"/>
    <property type="match status" value="1"/>
</dbReference>
<sequence>MPERHATPGMGESAGGTGGDWLPFCLDRPRVTVIRRSDTEVGTVGVSLSKGGNVSLTKEAPGLTAVVVGLGWDVRTTTGTDFDLDASALLCSAENKVPSDQHFVFFNNLKSPDGSVEHTGDNLTGEGEGDDEQIKVDLQNVPAEISKIVFPVSIYDADGRQQSFGQVRNAFIRVVNQAGGGEIARYDLSEDASTETAMVFGELYRNGAEWKFRAVGQGYASGLAGIAADFGVNV</sequence>
<dbReference type="Proteomes" id="UP001501020">
    <property type="component" value="Unassembled WGS sequence"/>
</dbReference>
<evidence type="ECO:0000256" key="1">
    <source>
        <dbReference type="ARBA" id="ARBA00008775"/>
    </source>
</evidence>
<evidence type="ECO:0000313" key="4">
    <source>
        <dbReference type="Proteomes" id="UP001501020"/>
    </source>
</evidence>
<reference evidence="4" key="1">
    <citation type="journal article" date="2019" name="Int. J. Syst. Evol. Microbiol.">
        <title>The Global Catalogue of Microorganisms (GCM) 10K type strain sequencing project: providing services to taxonomists for standard genome sequencing and annotation.</title>
        <authorList>
            <consortium name="The Broad Institute Genomics Platform"/>
            <consortium name="The Broad Institute Genome Sequencing Center for Infectious Disease"/>
            <person name="Wu L."/>
            <person name="Ma J."/>
        </authorList>
    </citation>
    <scope>NUCLEOTIDE SEQUENCE [LARGE SCALE GENOMIC DNA]</scope>
    <source>
        <strain evidence="4">JCM 13850</strain>
    </source>
</reference>
<dbReference type="InterPro" id="IPR051324">
    <property type="entry name" value="Stress/Tellurium_Resist"/>
</dbReference>
<gene>
    <name evidence="3" type="ORF">GCM10009727_51270</name>
</gene>
<comment type="caution">
    <text evidence="3">The sequence shown here is derived from an EMBL/GenBank/DDBJ whole genome shotgun (WGS) entry which is preliminary data.</text>
</comment>
<protein>
    <submittedName>
        <fullName evidence="3">Calcium homeostasis/redox stress adaptation protein</fullName>
    </submittedName>
</protein>
<dbReference type="Pfam" id="PF02342">
    <property type="entry name" value="TerD"/>
    <property type="match status" value="1"/>
</dbReference>
<dbReference type="EMBL" id="BAAAMR010000049">
    <property type="protein sequence ID" value="GAA2148400.1"/>
    <property type="molecule type" value="Genomic_DNA"/>
</dbReference>
<proteinExistence type="inferred from homology"/>
<accession>A0ABP5LNH9</accession>
<comment type="similarity">
    <text evidence="1">Belongs to the CAPAB/TerDEXZ family.</text>
</comment>
<feature type="domain" description="TerD" evidence="2">
    <location>
        <begin position="46"/>
        <end position="230"/>
    </location>
</feature>
<dbReference type="CDD" id="cd06974">
    <property type="entry name" value="TerD_like"/>
    <property type="match status" value="1"/>
</dbReference>
<evidence type="ECO:0000313" key="3">
    <source>
        <dbReference type="EMBL" id="GAA2148400.1"/>
    </source>
</evidence>